<protein>
    <submittedName>
        <fullName evidence="7">Sigma-70 family RNA polymerase sigma factor</fullName>
    </submittedName>
</protein>
<evidence type="ECO:0000256" key="3">
    <source>
        <dbReference type="ARBA" id="ARBA00023125"/>
    </source>
</evidence>
<keyword evidence="2" id="KW-0731">Sigma factor</keyword>
<dbReference type="Gene3D" id="1.10.1740.10">
    <property type="match status" value="1"/>
</dbReference>
<keyword evidence="3" id="KW-0238">DNA-binding</keyword>
<dbReference type="Proteomes" id="UP000324479">
    <property type="component" value="Unassembled WGS sequence"/>
</dbReference>
<dbReference type="InterPro" id="IPR014284">
    <property type="entry name" value="RNA_pol_sigma-70_dom"/>
</dbReference>
<evidence type="ECO:0000313" key="7">
    <source>
        <dbReference type="EMBL" id="KAA5543087.1"/>
    </source>
</evidence>
<dbReference type="GO" id="GO:0006352">
    <property type="term" value="P:DNA-templated transcription initiation"/>
    <property type="evidence" value="ECO:0007669"/>
    <property type="project" value="InterPro"/>
</dbReference>
<evidence type="ECO:0000313" key="8">
    <source>
        <dbReference type="Proteomes" id="UP000324479"/>
    </source>
</evidence>
<name>A0A5M6D6C4_9BACT</name>
<dbReference type="InterPro" id="IPR013325">
    <property type="entry name" value="RNA_pol_sigma_r2"/>
</dbReference>
<dbReference type="GO" id="GO:0016987">
    <property type="term" value="F:sigma factor activity"/>
    <property type="evidence" value="ECO:0007669"/>
    <property type="project" value="UniProtKB-KW"/>
</dbReference>
<feature type="domain" description="RNA polymerase sigma-70 region 2" evidence="6">
    <location>
        <begin position="31"/>
        <end position="100"/>
    </location>
</feature>
<dbReference type="PANTHER" id="PTHR43133:SF8">
    <property type="entry name" value="RNA POLYMERASE SIGMA FACTOR HI_1459-RELATED"/>
    <property type="match status" value="1"/>
</dbReference>
<dbReference type="RefSeq" id="WP_150076751.1">
    <property type="nucleotide sequence ID" value="NZ_VWOX01000006.1"/>
</dbReference>
<evidence type="ECO:0000259" key="6">
    <source>
        <dbReference type="Pfam" id="PF04542"/>
    </source>
</evidence>
<evidence type="ECO:0000256" key="5">
    <source>
        <dbReference type="SAM" id="MobiDB-lite"/>
    </source>
</evidence>
<dbReference type="AlphaFoldDB" id="A0A5M6D6C4"/>
<evidence type="ECO:0000256" key="1">
    <source>
        <dbReference type="ARBA" id="ARBA00023015"/>
    </source>
</evidence>
<evidence type="ECO:0000256" key="4">
    <source>
        <dbReference type="ARBA" id="ARBA00023163"/>
    </source>
</evidence>
<evidence type="ECO:0000256" key="2">
    <source>
        <dbReference type="ARBA" id="ARBA00023082"/>
    </source>
</evidence>
<sequence>MSQLTQSEENSSGISLALRLRDRSAGAWGELIDLYGPLVCRWCAAAGLSRAAQEDVTQDVFLAVHRSIGSFDATSRRSTFKGWLWTITRNAVLKHVERQKTVGRGGSAALADLASVPEPGPDISEETPPSDPGETAALVHRAIEQIRPHVAPRTWEAFWNTAVLGRPSSDVADDLGMSAAAVRKAKSRTLHRLRLQLGDL</sequence>
<proteinExistence type="predicted"/>
<comment type="caution">
    <text evidence="7">The sequence shown here is derived from an EMBL/GenBank/DDBJ whole genome shotgun (WGS) entry which is preliminary data.</text>
</comment>
<accession>A0A5M6D6C4</accession>
<organism evidence="7 8">
    <name type="scientific">Roseiconus nitratireducens</name>
    <dbReference type="NCBI Taxonomy" id="2605748"/>
    <lineage>
        <taxon>Bacteria</taxon>
        <taxon>Pseudomonadati</taxon>
        <taxon>Planctomycetota</taxon>
        <taxon>Planctomycetia</taxon>
        <taxon>Pirellulales</taxon>
        <taxon>Pirellulaceae</taxon>
        <taxon>Roseiconus</taxon>
    </lineage>
</organism>
<dbReference type="NCBIfam" id="TIGR02937">
    <property type="entry name" value="sigma70-ECF"/>
    <property type="match status" value="1"/>
</dbReference>
<keyword evidence="8" id="KW-1185">Reference proteome</keyword>
<dbReference type="Pfam" id="PF04542">
    <property type="entry name" value="Sigma70_r2"/>
    <property type="match status" value="1"/>
</dbReference>
<dbReference type="InterPro" id="IPR007627">
    <property type="entry name" value="RNA_pol_sigma70_r2"/>
</dbReference>
<feature type="region of interest" description="Disordered" evidence="5">
    <location>
        <begin position="112"/>
        <end position="134"/>
    </location>
</feature>
<reference evidence="7 8" key="1">
    <citation type="submission" date="2019-08" db="EMBL/GenBank/DDBJ databases">
        <authorList>
            <person name="Dhanesh K."/>
            <person name="Kumar G."/>
            <person name="Sasikala C."/>
            <person name="Venkata Ramana C."/>
        </authorList>
    </citation>
    <scope>NUCLEOTIDE SEQUENCE [LARGE SCALE GENOMIC DNA]</scope>
    <source>
        <strain evidence="7 8">JC645</strain>
    </source>
</reference>
<dbReference type="EMBL" id="VWOX01000006">
    <property type="protein sequence ID" value="KAA5543087.1"/>
    <property type="molecule type" value="Genomic_DNA"/>
</dbReference>
<dbReference type="SUPFAM" id="SSF88946">
    <property type="entry name" value="Sigma2 domain of RNA polymerase sigma factors"/>
    <property type="match status" value="1"/>
</dbReference>
<keyword evidence="1" id="KW-0805">Transcription regulation</keyword>
<gene>
    <name evidence="7" type="ORF">FYK55_12415</name>
</gene>
<dbReference type="GO" id="GO:0003677">
    <property type="term" value="F:DNA binding"/>
    <property type="evidence" value="ECO:0007669"/>
    <property type="project" value="UniProtKB-KW"/>
</dbReference>
<dbReference type="PANTHER" id="PTHR43133">
    <property type="entry name" value="RNA POLYMERASE ECF-TYPE SIGMA FACTO"/>
    <property type="match status" value="1"/>
</dbReference>
<dbReference type="InterPro" id="IPR039425">
    <property type="entry name" value="RNA_pol_sigma-70-like"/>
</dbReference>
<keyword evidence="4" id="KW-0804">Transcription</keyword>